<keyword evidence="4" id="KW-1185">Reference proteome</keyword>
<evidence type="ECO:0000313" key="3">
    <source>
        <dbReference type="EMBL" id="CAG2146445.1"/>
    </source>
</evidence>
<dbReference type="RefSeq" id="WP_211948340.1">
    <property type="nucleotide sequence ID" value="NZ_CAJPUY010000011.1"/>
</dbReference>
<dbReference type="EC" id="6.2.1.3" evidence="3"/>
<evidence type="ECO:0000259" key="2">
    <source>
        <dbReference type="Pfam" id="PF13193"/>
    </source>
</evidence>
<dbReference type="InterPro" id="IPR025110">
    <property type="entry name" value="AMP-bd_C"/>
</dbReference>
<dbReference type="Pfam" id="PF00501">
    <property type="entry name" value="AMP-binding"/>
    <property type="match status" value="1"/>
</dbReference>
<name>A0A916IWM0_9BURK</name>
<dbReference type="InterPro" id="IPR000873">
    <property type="entry name" value="AMP-dep_synth/lig_dom"/>
</dbReference>
<dbReference type="InterPro" id="IPR045851">
    <property type="entry name" value="AMP-bd_C_sf"/>
</dbReference>
<dbReference type="Pfam" id="PF13193">
    <property type="entry name" value="AMP-binding_C"/>
    <property type="match status" value="1"/>
</dbReference>
<dbReference type="PANTHER" id="PTHR43767">
    <property type="entry name" value="LONG-CHAIN-FATTY-ACID--COA LIGASE"/>
    <property type="match status" value="1"/>
</dbReference>
<proteinExistence type="predicted"/>
<dbReference type="EMBL" id="CAJPUY010000011">
    <property type="protein sequence ID" value="CAG2146445.1"/>
    <property type="molecule type" value="Genomic_DNA"/>
</dbReference>
<feature type="domain" description="AMP-binding enzyme C-terminal" evidence="2">
    <location>
        <begin position="412"/>
        <end position="487"/>
    </location>
</feature>
<dbReference type="Gene3D" id="3.30.300.30">
    <property type="match status" value="1"/>
</dbReference>
<dbReference type="GO" id="GO:0004467">
    <property type="term" value="F:long-chain fatty acid-CoA ligase activity"/>
    <property type="evidence" value="ECO:0007669"/>
    <property type="project" value="UniProtKB-EC"/>
</dbReference>
<evidence type="ECO:0000313" key="4">
    <source>
        <dbReference type="Proteomes" id="UP000672934"/>
    </source>
</evidence>
<dbReference type="Gene3D" id="3.40.50.12780">
    <property type="entry name" value="N-terminal domain of ligase-like"/>
    <property type="match status" value="1"/>
</dbReference>
<reference evidence="3" key="1">
    <citation type="submission" date="2021-03" db="EMBL/GenBank/DDBJ databases">
        <authorList>
            <person name="Peeters C."/>
        </authorList>
    </citation>
    <scope>NUCLEOTIDE SEQUENCE</scope>
    <source>
        <strain evidence="3">LMG 31506</strain>
    </source>
</reference>
<keyword evidence="3" id="KW-0436">Ligase</keyword>
<dbReference type="InterPro" id="IPR042099">
    <property type="entry name" value="ANL_N_sf"/>
</dbReference>
<dbReference type="PANTHER" id="PTHR43767:SF1">
    <property type="entry name" value="NONRIBOSOMAL PEPTIDE SYNTHASE PES1 (EUROFUNG)-RELATED"/>
    <property type="match status" value="1"/>
</dbReference>
<feature type="domain" description="AMP-dependent synthetase/ligase" evidence="1">
    <location>
        <begin position="13"/>
        <end position="361"/>
    </location>
</feature>
<evidence type="ECO:0000259" key="1">
    <source>
        <dbReference type="Pfam" id="PF00501"/>
    </source>
</evidence>
<comment type="caution">
    <text evidence="3">The sequence shown here is derived from an EMBL/GenBank/DDBJ whole genome shotgun (WGS) entry which is preliminary data.</text>
</comment>
<sequence>MNPSRIHELLEPWLASEPDREFIHLPDRTVTYAEVGAMASALETEMLALGVRPGDRVVIVTENCTEHIALLLACSRVGAWSSGVNARMAAGEVDAFAQLVDARLIYFTTGVSAAAMTHAGRHQARSSTLDGLMHSDVRLEAVAEQGSEAERVAAIISTSGTTGRPKGVMVTHAAVLHAARVSCKSRGLGRDDRLCLFVPMTHIFGLAAVLASSLLSGATLVLQQTFSAADVLDALAHHRVSQLQGPPALYSRLLAHLETHGIDRPSAPHLRYIYTGSSPLDIALKERVEACFGLPLHHGYASSEAPVGCATTSNVRRQDTAAGYLLEGMSIRIVDANHRDVAVGETGEIWLAGPYLTPGYFRDPEATRQAFRPGGWYATGDLGRLGQDGALFIVGRLKELIIRSGFNVYPAEVEAVLNQHPSVRRSAVVGQREPDGNERVIAFLELRDGMGFDEQALRGYLREQLAPYKQPALFRVLPSMPMTDTGKLLKRNLLAHVDAVAQG</sequence>
<dbReference type="InterPro" id="IPR050237">
    <property type="entry name" value="ATP-dep_AMP-bd_enzyme"/>
</dbReference>
<dbReference type="SUPFAM" id="SSF56801">
    <property type="entry name" value="Acetyl-CoA synthetase-like"/>
    <property type="match status" value="1"/>
</dbReference>
<dbReference type="Proteomes" id="UP000672934">
    <property type="component" value="Unassembled WGS sequence"/>
</dbReference>
<accession>A0A916IWM0</accession>
<protein>
    <submittedName>
        <fullName evidence="3">Long-chain-fatty-acid--CoA ligase</fullName>
        <ecNumber evidence="3">6.2.1.3</ecNumber>
    </submittedName>
</protein>
<dbReference type="AlphaFoldDB" id="A0A916IWM0"/>
<organism evidence="3 4">
    <name type="scientific">Cupriavidus yeoncheonensis</name>
    <dbReference type="NCBI Taxonomy" id="1462994"/>
    <lineage>
        <taxon>Bacteria</taxon>
        <taxon>Pseudomonadati</taxon>
        <taxon>Pseudomonadota</taxon>
        <taxon>Betaproteobacteria</taxon>
        <taxon>Burkholderiales</taxon>
        <taxon>Burkholderiaceae</taxon>
        <taxon>Cupriavidus</taxon>
    </lineage>
</organism>
<gene>
    <name evidence="3" type="primary">lcfB_9</name>
    <name evidence="3" type="ORF">LMG31506_03412</name>
</gene>